<reference evidence="3" key="1">
    <citation type="submission" date="2024-07" db="EMBL/GenBank/DDBJ databases">
        <title>Two chromosome-level genome assemblies of Korean endemic species Abeliophyllum distichum and Forsythia ovata (Oleaceae).</title>
        <authorList>
            <person name="Jang H."/>
        </authorList>
    </citation>
    <scope>NUCLEOTIDE SEQUENCE [LARGE SCALE GENOMIC DNA]</scope>
</reference>
<dbReference type="EMBL" id="JBFOLK010000009">
    <property type="protein sequence ID" value="KAL2487030.1"/>
    <property type="molecule type" value="Genomic_DNA"/>
</dbReference>
<evidence type="ECO:0000313" key="2">
    <source>
        <dbReference type="EMBL" id="KAL2487030.1"/>
    </source>
</evidence>
<dbReference type="PROSITE" id="PS50994">
    <property type="entry name" value="INTEGRASE"/>
    <property type="match status" value="1"/>
</dbReference>
<proteinExistence type="predicted"/>
<protein>
    <submittedName>
        <fullName evidence="2">Ribonuclease H</fullName>
    </submittedName>
</protein>
<dbReference type="InterPro" id="IPR012337">
    <property type="entry name" value="RNaseH-like_sf"/>
</dbReference>
<gene>
    <name evidence="2" type="ORF">Adt_31786</name>
</gene>
<dbReference type="PANTHER" id="PTHR37984">
    <property type="entry name" value="PROTEIN CBG26694"/>
    <property type="match status" value="1"/>
</dbReference>
<dbReference type="PANTHER" id="PTHR37984:SF5">
    <property type="entry name" value="PROTEIN NYNRIN-LIKE"/>
    <property type="match status" value="1"/>
</dbReference>
<sequence>MGQVPEIRQYAQTPSSRLVTRLWPFAKWVIDFIGPPNWTRIPQFLISDNGMQFVEKTINSNCIEPGVRSDFSTLYYSQSKGKVEAVNKIIKYNLKIKLKSTKGRWAKELSKTLWSY</sequence>
<evidence type="ECO:0000313" key="3">
    <source>
        <dbReference type="Proteomes" id="UP001604336"/>
    </source>
</evidence>
<dbReference type="InterPro" id="IPR036397">
    <property type="entry name" value="RNaseH_sf"/>
</dbReference>
<dbReference type="SUPFAM" id="SSF53098">
    <property type="entry name" value="Ribonuclease H-like"/>
    <property type="match status" value="1"/>
</dbReference>
<dbReference type="InterPro" id="IPR050951">
    <property type="entry name" value="Retrovirus_Pol_polyprotein"/>
</dbReference>
<organism evidence="2 3">
    <name type="scientific">Abeliophyllum distichum</name>
    <dbReference type="NCBI Taxonomy" id="126358"/>
    <lineage>
        <taxon>Eukaryota</taxon>
        <taxon>Viridiplantae</taxon>
        <taxon>Streptophyta</taxon>
        <taxon>Embryophyta</taxon>
        <taxon>Tracheophyta</taxon>
        <taxon>Spermatophyta</taxon>
        <taxon>Magnoliopsida</taxon>
        <taxon>eudicotyledons</taxon>
        <taxon>Gunneridae</taxon>
        <taxon>Pentapetalae</taxon>
        <taxon>asterids</taxon>
        <taxon>lamiids</taxon>
        <taxon>Lamiales</taxon>
        <taxon>Oleaceae</taxon>
        <taxon>Forsythieae</taxon>
        <taxon>Abeliophyllum</taxon>
    </lineage>
</organism>
<feature type="domain" description="Integrase catalytic" evidence="1">
    <location>
        <begin position="41"/>
        <end position="116"/>
    </location>
</feature>
<evidence type="ECO:0000259" key="1">
    <source>
        <dbReference type="PROSITE" id="PS50994"/>
    </source>
</evidence>
<keyword evidence="3" id="KW-1185">Reference proteome</keyword>
<dbReference type="Proteomes" id="UP001604336">
    <property type="component" value="Unassembled WGS sequence"/>
</dbReference>
<comment type="caution">
    <text evidence="2">The sequence shown here is derived from an EMBL/GenBank/DDBJ whole genome shotgun (WGS) entry which is preliminary data.</text>
</comment>
<accession>A0ABD1RF45</accession>
<dbReference type="Gene3D" id="3.30.420.10">
    <property type="entry name" value="Ribonuclease H-like superfamily/Ribonuclease H"/>
    <property type="match status" value="1"/>
</dbReference>
<dbReference type="InterPro" id="IPR001584">
    <property type="entry name" value="Integrase_cat-core"/>
</dbReference>
<name>A0ABD1RF45_9LAMI</name>
<dbReference type="AlphaFoldDB" id="A0ABD1RF45"/>